<feature type="transmembrane region" description="Helical" evidence="1">
    <location>
        <begin position="36"/>
        <end position="55"/>
    </location>
</feature>
<reference evidence="3 4" key="1">
    <citation type="submission" date="2016-10" db="EMBL/GenBank/DDBJ databases">
        <authorList>
            <person name="de Groot N.N."/>
        </authorList>
    </citation>
    <scope>NUCLEOTIDE SEQUENCE [LARGE SCALE GENOMIC DNA]</scope>
    <source>
        <strain evidence="3 4">ATCC 35022</strain>
    </source>
</reference>
<sequence>MSDRVLGVVCILLAALFIWQATQIETGFIVDPLGPGAFPIIIGVVLALGGLYAIVRPDAAPDWPPPGRLLEIAFAVAVMLAYALFLPEFGFVLSTAVAASLLGWRLGSRPLAAALAGIVIAVGIYVIFHLVLGLSLARGPWGF</sequence>
<keyword evidence="1" id="KW-0812">Transmembrane</keyword>
<evidence type="ECO:0000259" key="2">
    <source>
        <dbReference type="Pfam" id="PF07331"/>
    </source>
</evidence>
<dbReference type="InterPro" id="IPR009936">
    <property type="entry name" value="DUF1468"/>
</dbReference>
<dbReference type="AlphaFoldDB" id="A0A1G6B3C2"/>
<keyword evidence="1" id="KW-1133">Transmembrane helix</keyword>
<keyword evidence="4" id="KW-1185">Reference proteome</keyword>
<proteinExistence type="predicted"/>
<organism evidence="3 4">
    <name type="scientific">Bauldia litoralis</name>
    <dbReference type="NCBI Taxonomy" id="665467"/>
    <lineage>
        <taxon>Bacteria</taxon>
        <taxon>Pseudomonadati</taxon>
        <taxon>Pseudomonadota</taxon>
        <taxon>Alphaproteobacteria</taxon>
        <taxon>Hyphomicrobiales</taxon>
        <taxon>Kaistiaceae</taxon>
        <taxon>Bauldia</taxon>
    </lineage>
</organism>
<protein>
    <submittedName>
        <fullName evidence="3">Putative tricarboxylic transport membrane protein</fullName>
    </submittedName>
</protein>
<accession>A0A1G6B3C2</accession>
<keyword evidence="1" id="KW-0472">Membrane</keyword>
<evidence type="ECO:0000313" key="4">
    <source>
        <dbReference type="Proteomes" id="UP000199071"/>
    </source>
</evidence>
<feature type="transmembrane region" description="Helical" evidence="1">
    <location>
        <begin position="114"/>
        <end position="137"/>
    </location>
</feature>
<dbReference type="OrthoDB" id="5519430at2"/>
<feature type="transmembrane region" description="Helical" evidence="1">
    <location>
        <begin position="67"/>
        <end position="85"/>
    </location>
</feature>
<name>A0A1G6B3C2_9HYPH</name>
<dbReference type="RefSeq" id="WP_090875423.1">
    <property type="nucleotide sequence ID" value="NZ_FMXQ01000002.1"/>
</dbReference>
<evidence type="ECO:0000313" key="3">
    <source>
        <dbReference type="EMBL" id="SDB15170.1"/>
    </source>
</evidence>
<evidence type="ECO:0000256" key="1">
    <source>
        <dbReference type="SAM" id="Phobius"/>
    </source>
</evidence>
<dbReference type="STRING" id="665467.SAMN02982931_01178"/>
<feature type="domain" description="DUF1468" evidence="2">
    <location>
        <begin position="5"/>
        <end position="136"/>
    </location>
</feature>
<dbReference type="Proteomes" id="UP000199071">
    <property type="component" value="Unassembled WGS sequence"/>
</dbReference>
<dbReference type="Pfam" id="PF07331">
    <property type="entry name" value="TctB"/>
    <property type="match status" value="1"/>
</dbReference>
<gene>
    <name evidence="3" type="ORF">SAMN02982931_01178</name>
</gene>
<dbReference type="EMBL" id="FMXQ01000002">
    <property type="protein sequence ID" value="SDB15170.1"/>
    <property type="molecule type" value="Genomic_DNA"/>
</dbReference>